<protein>
    <submittedName>
        <fullName evidence="1">Uncharacterized protein</fullName>
    </submittedName>
</protein>
<evidence type="ECO:0000313" key="1">
    <source>
        <dbReference type="EMBL" id="KAL2718410.1"/>
    </source>
</evidence>
<gene>
    <name evidence="1" type="ORF">V1478_012286</name>
</gene>
<organism evidence="1 2">
    <name type="scientific">Vespula squamosa</name>
    <name type="common">Southern yellow jacket</name>
    <name type="synonym">Wasp</name>
    <dbReference type="NCBI Taxonomy" id="30214"/>
    <lineage>
        <taxon>Eukaryota</taxon>
        <taxon>Metazoa</taxon>
        <taxon>Ecdysozoa</taxon>
        <taxon>Arthropoda</taxon>
        <taxon>Hexapoda</taxon>
        <taxon>Insecta</taxon>
        <taxon>Pterygota</taxon>
        <taxon>Neoptera</taxon>
        <taxon>Endopterygota</taxon>
        <taxon>Hymenoptera</taxon>
        <taxon>Apocrita</taxon>
        <taxon>Aculeata</taxon>
        <taxon>Vespoidea</taxon>
        <taxon>Vespidae</taxon>
        <taxon>Vespinae</taxon>
        <taxon>Vespula</taxon>
    </lineage>
</organism>
<dbReference type="Proteomes" id="UP001607302">
    <property type="component" value="Unassembled WGS sequence"/>
</dbReference>
<keyword evidence="2" id="KW-1185">Reference proteome</keyword>
<dbReference type="AlphaFoldDB" id="A0ABD2ACZ3"/>
<evidence type="ECO:0000313" key="2">
    <source>
        <dbReference type="Proteomes" id="UP001607302"/>
    </source>
</evidence>
<dbReference type="EMBL" id="JAUDFV010000152">
    <property type="protein sequence ID" value="KAL2718410.1"/>
    <property type="molecule type" value="Genomic_DNA"/>
</dbReference>
<accession>A0ABD2ACZ3</accession>
<proteinExistence type="predicted"/>
<reference evidence="1 2" key="1">
    <citation type="journal article" date="2024" name="Ann. Entomol. Soc. Am.">
        <title>Genomic analyses of the southern and eastern yellowjacket wasps (Hymenoptera: Vespidae) reveal evolutionary signatures of social life.</title>
        <authorList>
            <person name="Catto M.A."/>
            <person name="Caine P.B."/>
            <person name="Orr S.E."/>
            <person name="Hunt B.G."/>
            <person name="Goodisman M.A.D."/>
        </authorList>
    </citation>
    <scope>NUCLEOTIDE SEQUENCE [LARGE SCALE GENOMIC DNA]</scope>
    <source>
        <strain evidence="1">233</strain>
        <tissue evidence="1">Head and thorax</tissue>
    </source>
</reference>
<name>A0ABD2ACZ3_VESSQ</name>
<sequence length="75" mass="9094">MFPRQRDATQYEMNHIELIKEDSAVIYKLTSSYNVYKSINNTINTVEDVRSFRRERDKCNISELNVIKLEFYRKK</sequence>
<comment type="caution">
    <text evidence="1">The sequence shown here is derived from an EMBL/GenBank/DDBJ whole genome shotgun (WGS) entry which is preliminary data.</text>
</comment>